<gene>
    <name evidence="1" type="ORF">CIPAW_02G125300</name>
</gene>
<accession>A0A8T1RE36</accession>
<dbReference type="Proteomes" id="UP000811609">
    <property type="component" value="Chromosome 2"/>
</dbReference>
<keyword evidence="2" id="KW-1185">Reference proteome</keyword>
<dbReference type="AlphaFoldDB" id="A0A8T1RE36"/>
<comment type="caution">
    <text evidence="1">The sequence shown here is derived from an EMBL/GenBank/DDBJ whole genome shotgun (WGS) entry which is preliminary data.</text>
</comment>
<proteinExistence type="predicted"/>
<reference evidence="1" key="1">
    <citation type="submission" date="2020-12" db="EMBL/GenBank/DDBJ databases">
        <title>WGS assembly of Carya illinoinensis cv. Pawnee.</title>
        <authorList>
            <person name="Platts A."/>
            <person name="Shu S."/>
            <person name="Wright S."/>
            <person name="Barry K."/>
            <person name="Edger P."/>
            <person name="Pires J.C."/>
            <person name="Schmutz J."/>
        </authorList>
    </citation>
    <scope>NUCLEOTIDE SEQUENCE</scope>
    <source>
        <tissue evidence="1">Leaf</tissue>
    </source>
</reference>
<evidence type="ECO:0000313" key="2">
    <source>
        <dbReference type="Proteomes" id="UP000811609"/>
    </source>
</evidence>
<name>A0A8T1RE36_CARIL</name>
<organism evidence="1 2">
    <name type="scientific">Carya illinoinensis</name>
    <name type="common">Pecan</name>
    <dbReference type="NCBI Taxonomy" id="32201"/>
    <lineage>
        <taxon>Eukaryota</taxon>
        <taxon>Viridiplantae</taxon>
        <taxon>Streptophyta</taxon>
        <taxon>Embryophyta</taxon>
        <taxon>Tracheophyta</taxon>
        <taxon>Spermatophyta</taxon>
        <taxon>Magnoliopsida</taxon>
        <taxon>eudicotyledons</taxon>
        <taxon>Gunneridae</taxon>
        <taxon>Pentapetalae</taxon>
        <taxon>rosids</taxon>
        <taxon>fabids</taxon>
        <taxon>Fagales</taxon>
        <taxon>Juglandaceae</taxon>
        <taxon>Carya</taxon>
    </lineage>
</organism>
<dbReference type="EMBL" id="CM031810">
    <property type="protein sequence ID" value="KAG6664905.1"/>
    <property type="molecule type" value="Genomic_DNA"/>
</dbReference>
<evidence type="ECO:0000313" key="1">
    <source>
        <dbReference type="EMBL" id="KAG6664905.1"/>
    </source>
</evidence>
<sequence>MTHAAVNIGAADLKSDRLCRQCSKCDASKCPASEAFPHMTAFDDTLIAGALQSDFVDLNDRGVYSVPDIKGGESTTYNAYFGWKSTSGSASGFHRFSNYMINAQWGKLGVAECKLDGSNPFQLFAFRFHCHKAFCCCGVHNQ</sequence>
<protein>
    <submittedName>
        <fullName evidence="1">Uncharacterized protein</fullName>
    </submittedName>
</protein>